<feature type="compositionally biased region" description="Pro residues" evidence="4">
    <location>
        <begin position="1"/>
        <end position="10"/>
    </location>
</feature>
<feature type="region of interest" description="Disordered" evidence="4">
    <location>
        <begin position="1"/>
        <end position="28"/>
    </location>
</feature>
<evidence type="ECO:0000259" key="5">
    <source>
        <dbReference type="Pfam" id="PF01103"/>
    </source>
</evidence>
<proteinExistence type="predicted"/>
<name>A0A418NHC1_9SPHN</name>
<dbReference type="InterPro" id="IPR000184">
    <property type="entry name" value="Bac_surfAg_D15"/>
</dbReference>
<evidence type="ECO:0000256" key="2">
    <source>
        <dbReference type="ARBA" id="ARBA00022452"/>
    </source>
</evidence>
<keyword evidence="2" id="KW-0812">Transmembrane</keyword>
<dbReference type="Gene3D" id="2.40.160.50">
    <property type="entry name" value="membrane protein fhac: a member of the omp85/tpsb transporter family"/>
    <property type="match status" value="1"/>
</dbReference>
<dbReference type="Proteomes" id="UP000285092">
    <property type="component" value="Unassembled WGS sequence"/>
</dbReference>
<dbReference type="GO" id="GO:0019867">
    <property type="term" value="C:outer membrane"/>
    <property type="evidence" value="ECO:0007669"/>
    <property type="project" value="InterPro"/>
</dbReference>
<evidence type="ECO:0000256" key="4">
    <source>
        <dbReference type="SAM" id="MobiDB-lite"/>
    </source>
</evidence>
<comment type="subcellular location">
    <subcellularLocation>
        <location evidence="1">Membrane</location>
    </subcellularLocation>
</comment>
<dbReference type="Gene3D" id="3.10.20.310">
    <property type="entry name" value="membrane protein fhac"/>
    <property type="match status" value="2"/>
</dbReference>
<organism evidence="6 7">
    <name type="scientific">Pelagerythrobacter aerophilus</name>
    <dbReference type="NCBI Taxonomy" id="2306995"/>
    <lineage>
        <taxon>Bacteria</taxon>
        <taxon>Pseudomonadati</taxon>
        <taxon>Pseudomonadota</taxon>
        <taxon>Alphaproteobacteria</taxon>
        <taxon>Sphingomonadales</taxon>
        <taxon>Erythrobacteraceae</taxon>
        <taxon>Pelagerythrobacter</taxon>
    </lineage>
</organism>
<dbReference type="EMBL" id="QXFK01000016">
    <property type="protein sequence ID" value="RIV78034.1"/>
    <property type="molecule type" value="Genomic_DNA"/>
</dbReference>
<evidence type="ECO:0000256" key="1">
    <source>
        <dbReference type="ARBA" id="ARBA00004370"/>
    </source>
</evidence>
<keyword evidence="7" id="KW-1185">Reference proteome</keyword>
<reference evidence="6 7" key="1">
    <citation type="submission" date="2018-08" db="EMBL/GenBank/DDBJ databases">
        <title>Altererythrobacter sp.Ery1 and Ery12, the genome sequencing of novel strains in genus Alterythrobacter.</title>
        <authorList>
            <person name="Cheng H."/>
            <person name="Wu Y.-H."/>
            <person name="Fang C."/>
            <person name="Xu X.-W."/>
        </authorList>
    </citation>
    <scope>NUCLEOTIDE SEQUENCE [LARGE SCALE GENOMIC DNA]</scope>
    <source>
        <strain evidence="6 7">Ery1</strain>
    </source>
</reference>
<dbReference type="PANTHER" id="PTHR12815">
    <property type="entry name" value="SORTING AND ASSEMBLY MACHINERY SAMM50 PROTEIN FAMILY MEMBER"/>
    <property type="match status" value="1"/>
</dbReference>
<feature type="region of interest" description="Disordered" evidence="4">
    <location>
        <begin position="49"/>
        <end position="77"/>
    </location>
</feature>
<accession>A0A418NHC1</accession>
<dbReference type="AlphaFoldDB" id="A0A418NHC1"/>
<sequence length="745" mass="80211">MPSSPRPSPASPTRTSTGGRPKTGPRTSIVCRNNLAAALALALAVSPQALRAQDSGAPASLEDLIPDSAVENPEGWAEQGVEPEAREIAEQMPDLAPDSPLDEDVAITVPWPDQMDIPEPERLPRDESIQFADFDDEEGELAAAADAEVVTLGPELSLGFPADDESFPMRGEFAERFESLSTIEELQDGDTDDNIAQLAARAREDEALLAQLLRVYGYYDAQVIRTVGGIRPGREEAAQGPNVRFDIVPGPRYSFGAIDLGQLDQAIDYESLRAAFEIQPGDPLSSDKIVEEQFDLDRALGETGYPFAAIDAPELLIDHARTEGDLTLPVRPNGKYVFGEVVSSMPDFLSSEHLATIARFDPGDTYKRSLETDLRQAILATGLVSSVTIKKREVAPPSGNQLGEVALDVEMTEAELRTIAGAIGYGSEEGYRVEASWEHRNFFPPEGALRVRGIVGTQEQLAGVTFRRNNFGGRDRILNIDAYASTIDSPAFDARTVALVATYSRSSTLLFQKPIGWSVGFEAIATGERPPVTDDEPPEPRQTYFVGALPMSILYDSTDDLLDPTEGFRLGGRISPEISRSNGTESFYVRTQIDASYYQQVSDTVVLAGRGRLGSIPGTAIENIAPSRRFYAGGGGSVRGYGYRKIGPRNENGDPTGGRSLAELAFEARIKTGFFDGALSVVPFIDAGTVSTSTTPDFETFRIGAGVGVRYQTGFGPIRIDVGAPLNPGPDDSPVAVYVSLGQAF</sequence>
<gene>
    <name evidence="6" type="ORF">D2V04_09110</name>
</gene>
<comment type="caution">
    <text evidence="6">The sequence shown here is derived from an EMBL/GenBank/DDBJ whole genome shotgun (WGS) entry which is preliminary data.</text>
</comment>
<evidence type="ECO:0000313" key="7">
    <source>
        <dbReference type="Proteomes" id="UP000285092"/>
    </source>
</evidence>
<dbReference type="Pfam" id="PF01103">
    <property type="entry name" value="Omp85"/>
    <property type="match status" value="1"/>
</dbReference>
<dbReference type="OrthoDB" id="9769707at2"/>
<keyword evidence="2" id="KW-1134">Transmembrane beta strand</keyword>
<dbReference type="InterPro" id="IPR039910">
    <property type="entry name" value="D15-like"/>
</dbReference>
<evidence type="ECO:0000256" key="3">
    <source>
        <dbReference type="ARBA" id="ARBA00023136"/>
    </source>
</evidence>
<feature type="domain" description="Bacterial surface antigen (D15)" evidence="5">
    <location>
        <begin position="449"/>
        <end position="745"/>
    </location>
</feature>
<protein>
    <submittedName>
        <fullName evidence="6">Outer membrane protein assembly factor</fullName>
    </submittedName>
</protein>
<dbReference type="PANTHER" id="PTHR12815:SF42">
    <property type="entry name" value="BACTERIAL SURFACE ANTIGEN (D15) DOMAIN-CONTAINING PROTEIN"/>
    <property type="match status" value="1"/>
</dbReference>
<evidence type="ECO:0000313" key="6">
    <source>
        <dbReference type="EMBL" id="RIV78034.1"/>
    </source>
</evidence>
<keyword evidence="3" id="KW-0472">Membrane</keyword>